<dbReference type="GO" id="GO:0016787">
    <property type="term" value="F:hydrolase activity"/>
    <property type="evidence" value="ECO:0007669"/>
    <property type="project" value="UniProtKB-KW"/>
</dbReference>
<reference evidence="4" key="1">
    <citation type="submission" date="2018-05" db="EMBL/GenBank/DDBJ databases">
        <authorList>
            <person name="Lanie J.A."/>
            <person name="Ng W.-L."/>
            <person name="Kazmierczak K.M."/>
            <person name="Andrzejewski T.M."/>
            <person name="Davidsen T.M."/>
            <person name="Wayne K.J."/>
            <person name="Tettelin H."/>
            <person name="Glass J.I."/>
            <person name="Rusch D."/>
            <person name="Podicherti R."/>
            <person name="Tsui H.-C.T."/>
            <person name="Winkler M.E."/>
        </authorList>
    </citation>
    <scope>NUCLEOTIDE SEQUENCE</scope>
</reference>
<evidence type="ECO:0000259" key="3">
    <source>
        <dbReference type="Pfam" id="PF02230"/>
    </source>
</evidence>
<organism evidence="4">
    <name type="scientific">marine metagenome</name>
    <dbReference type="NCBI Taxonomy" id="408172"/>
    <lineage>
        <taxon>unclassified sequences</taxon>
        <taxon>metagenomes</taxon>
        <taxon>ecological metagenomes</taxon>
    </lineage>
</organism>
<dbReference type="InterPro" id="IPR003140">
    <property type="entry name" value="PLipase/COase/thioEstase"/>
</dbReference>
<feature type="domain" description="Phospholipase/carboxylesterase/thioesterase" evidence="3">
    <location>
        <begin position="10"/>
        <end position="213"/>
    </location>
</feature>
<proteinExistence type="inferred from homology"/>
<dbReference type="InterPro" id="IPR050565">
    <property type="entry name" value="LYPA1-2/EST-like"/>
</dbReference>
<dbReference type="Gene3D" id="3.40.50.1820">
    <property type="entry name" value="alpha/beta hydrolase"/>
    <property type="match status" value="1"/>
</dbReference>
<protein>
    <recommendedName>
        <fullName evidence="3">Phospholipase/carboxylesterase/thioesterase domain-containing protein</fullName>
    </recommendedName>
</protein>
<dbReference type="AlphaFoldDB" id="A0A381NS57"/>
<dbReference type="Pfam" id="PF02230">
    <property type="entry name" value="Abhydrolase_2"/>
    <property type="match status" value="1"/>
</dbReference>
<dbReference type="PANTHER" id="PTHR10655">
    <property type="entry name" value="LYSOPHOSPHOLIPASE-RELATED"/>
    <property type="match status" value="1"/>
</dbReference>
<dbReference type="EMBL" id="UINC01000555">
    <property type="protein sequence ID" value="SUZ57347.1"/>
    <property type="molecule type" value="Genomic_DNA"/>
</dbReference>
<dbReference type="SUPFAM" id="SSF53474">
    <property type="entry name" value="alpha/beta-Hydrolases"/>
    <property type="match status" value="1"/>
</dbReference>
<dbReference type="PANTHER" id="PTHR10655:SF17">
    <property type="entry name" value="LYSOPHOSPHOLIPASE-LIKE PROTEIN 1"/>
    <property type="match status" value="1"/>
</dbReference>
<comment type="similarity">
    <text evidence="1">Belongs to the AB hydrolase superfamily. AB hydrolase 2 family.</text>
</comment>
<name>A0A381NS57_9ZZZZ</name>
<dbReference type="InterPro" id="IPR029058">
    <property type="entry name" value="AB_hydrolase_fold"/>
</dbReference>
<accession>A0A381NS57</accession>
<sequence>MTLETIEIDPGETPSGSVIWLHGLGADGHDFEPIVPELNLDVPIRFVFPHAPERSVTINGGMEMRAWYDIDPGSPLSGTDDIRSSATAVQELVEVENRNGIPTNRIVLAGFSQGGVVALHLGLRAESRFAGLMALSTYVHDHEHVGNEVSFVSIDTPIFMAHGIADPMIPITRAVTSREALTALNYQVDWREYGMGHQVCPEELVDIKGFLERVLS</sequence>
<evidence type="ECO:0000256" key="2">
    <source>
        <dbReference type="ARBA" id="ARBA00022801"/>
    </source>
</evidence>
<evidence type="ECO:0000313" key="4">
    <source>
        <dbReference type="EMBL" id="SUZ57347.1"/>
    </source>
</evidence>
<evidence type="ECO:0000256" key="1">
    <source>
        <dbReference type="ARBA" id="ARBA00006499"/>
    </source>
</evidence>
<keyword evidence="2" id="KW-0378">Hydrolase</keyword>
<gene>
    <name evidence="4" type="ORF">METZ01_LOCUS10201</name>
</gene>